<sequence>MGRNEKTRNNCLNTAYMTFWIAAIGQIVTCQPRHQIRSGFPLHEDSGKPKGVTIASFFSRATAPTIEGAVKKLSVFGGEEENGVQAVQLK</sequence>
<reference evidence="1 2" key="1">
    <citation type="submission" date="2015-01" db="EMBL/GenBank/DDBJ databases">
        <title>Evolution of Trichinella species and genotypes.</title>
        <authorList>
            <person name="Korhonen P.K."/>
            <person name="Edoardo P."/>
            <person name="Giuseppe L.R."/>
            <person name="Gasser R.B."/>
        </authorList>
    </citation>
    <scope>NUCLEOTIDE SEQUENCE [LARGE SCALE GENOMIC DNA]</scope>
    <source>
        <strain evidence="1">ISS1980</strain>
    </source>
</reference>
<dbReference type="EMBL" id="JYDO01000079">
    <property type="protein sequence ID" value="KRZ72437.1"/>
    <property type="molecule type" value="Genomic_DNA"/>
</dbReference>
<evidence type="ECO:0000313" key="2">
    <source>
        <dbReference type="Proteomes" id="UP000054843"/>
    </source>
</evidence>
<organism evidence="1 2">
    <name type="scientific">Trichinella papuae</name>
    <dbReference type="NCBI Taxonomy" id="268474"/>
    <lineage>
        <taxon>Eukaryota</taxon>
        <taxon>Metazoa</taxon>
        <taxon>Ecdysozoa</taxon>
        <taxon>Nematoda</taxon>
        <taxon>Enoplea</taxon>
        <taxon>Dorylaimia</taxon>
        <taxon>Trichinellida</taxon>
        <taxon>Trichinellidae</taxon>
        <taxon>Trichinella</taxon>
    </lineage>
</organism>
<proteinExistence type="predicted"/>
<keyword evidence="2" id="KW-1185">Reference proteome</keyword>
<gene>
    <name evidence="1" type="ORF">T10_1450</name>
</gene>
<evidence type="ECO:0000313" key="1">
    <source>
        <dbReference type="EMBL" id="KRZ72437.1"/>
    </source>
</evidence>
<accession>A0A0V1MLH2</accession>
<dbReference type="Proteomes" id="UP000054843">
    <property type="component" value="Unassembled WGS sequence"/>
</dbReference>
<dbReference type="AlphaFoldDB" id="A0A0V1MLH2"/>
<name>A0A0V1MLH2_9BILA</name>
<protein>
    <submittedName>
        <fullName evidence="1">Uncharacterized protein</fullName>
    </submittedName>
</protein>
<comment type="caution">
    <text evidence="1">The sequence shown here is derived from an EMBL/GenBank/DDBJ whole genome shotgun (WGS) entry which is preliminary data.</text>
</comment>